<keyword evidence="1" id="KW-0732">Signal</keyword>
<protein>
    <submittedName>
        <fullName evidence="2">UrcA family protein</fullName>
    </submittedName>
</protein>
<name>A0A502FAY2_9SPHN</name>
<proteinExistence type="predicted"/>
<organism evidence="2 3">
    <name type="scientific">Sphingomonas glacialis</name>
    <dbReference type="NCBI Taxonomy" id="658225"/>
    <lineage>
        <taxon>Bacteria</taxon>
        <taxon>Pseudomonadati</taxon>
        <taxon>Pseudomonadota</taxon>
        <taxon>Alphaproteobacteria</taxon>
        <taxon>Sphingomonadales</taxon>
        <taxon>Sphingomonadaceae</taxon>
        <taxon>Sphingomonas</taxon>
    </lineage>
</organism>
<feature type="signal peptide" evidence="1">
    <location>
        <begin position="1"/>
        <end position="21"/>
    </location>
</feature>
<dbReference type="OrthoDB" id="7586249at2"/>
<dbReference type="EMBL" id="RCZC01000013">
    <property type="protein sequence ID" value="TPG46540.1"/>
    <property type="molecule type" value="Genomic_DNA"/>
</dbReference>
<dbReference type="RefSeq" id="WP_140852659.1">
    <property type="nucleotide sequence ID" value="NZ_RCZC01000013.1"/>
</dbReference>
<evidence type="ECO:0000313" key="2">
    <source>
        <dbReference type="EMBL" id="TPG46540.1"/>
    </source>
</evidence>
<dbReference type="NCBIfam" id="TIGR04433">
    <property type="entry name" value="UrcA_uranyl"/>
    <property type="match status" value="1"/>
</dbReference>
<dbReference type="Proteomes" id="UP000319931">
    <property type="component" value="Unassembled WGS sequence"/>
</dbReference>
<gene>
    <name evidence="2" type="ORF">EAH76_23270</name>
</gene>
<feature type="chain" id="PRO_5021190909" evidence="1">
    <location>
        <begin position="22"/>
        <end position="129"/>
    </location>
</feature>
<evidence type="ECO:0000313" key="3">
    <source>
        <dbReference type="Proteomes" id="UP000319931"/>
    </source>
</evidence>
<reference evidence="2 3" key="1">
    <citation type="journal article" date="2019" name="Environ. Microbiol.">
        <title>Species interactions and distinct microbial communities in high Arctic permafrost affected cryosols are associated with the CH4 and CO2 gas fluxes.</title>
        <authorList>
            <person name="Altshuler I."/>
            <person name="Hamel J."/>
            <person name="Turney S."/>
            <person name="Magnuson E."/>
            <person name="Levesque R."/>
            <person name="Greer C."/>
            <person name="Whyte L.G."/>
        </authorList>
    </citation>
    <scope>NUCLEOTIDE SEQUENCE [LARGE SCALE GENOMIC DNA]</scope>
    <source>
        <strain evidence="2 3">E6.1</strain>
    </source>
</reference>
<sequence length="129" mass="14002">MKLIATSGAIILAMITVSAFAQTSNEVTQTQIIRTTDLNLSNLEDVRIFKHRVSMAIVDVCGSASAIDLEGALSITKCRHDLTARTRVDLSRAIAIAQHKERPTVQTANAHNFSSAPWHLQACSGDDKE</sequence>
<dbReference type="InterPro" id="IPR030972">
    <property type="entry name" value="UrcA_uranyl"/>
</dbReference>
<keyword evidence="3" id="KW-1185">Reference proteome</keyword>
<accession>A0A502FAY2</accession>
<comment type="caution">
    <text evidence="2">The sequence shown here is derived from an EMBL/GenBank/DDBJ whole genome shotgun (WGS) entry which is preliminary data.</text>
</comment>
<evidence type="ECO:0000256" key="1">
    <source>
        <dbReference type="SAM" id="SignalP"/>
    </source>
</evidence>
<dbReference type="AlphaFoldDB" id="A0A502FAY2"/>